<dbReference type="InterPro" id="IPR040079">
    <property type="entry name" value="Glutathione_S-Trfase"/>
</dbReference>
<dbReference type="Gene3D" id="3.40.30.10">
    <property type="entry name" value="Glutaredoxin"/>
    <property type="match status" value="1"/>
</dbReference>
<dbReference type="GO" id="GO:0004364">
    <property type="term" value="F:glutathione transferase activity"/>
    <property type="evidence" value="ECO:0007669"/>
    <property type="project" value="UniProtKB-UniRule"/>
</dbReference>
<accession>A0A8J5Y1U0</accession>
<dbReference type="GO" id="GO:0006749">
    <property type="term" value="P:glutathione metabolic process"/>
    <property type="evidence" value="ECO:0007669"/>
    <property type="project" value="TreeGrafter"/>
</dbReference>
<name>A0A8J5Y1U0_9ROSI</name>
<dbReference type="InterPro" id="IPR036249">
    <property type="entry name" value="Thioredoxin-like_sf"/>
</dbReference>
<evidence type="ECO:0000256" key="4">
    <source>
        <dbReference type="SAM" id="Coils"/>
    </source>
</evidence>
<dbReference type="Proteomes" id="UP000701853">
    <property type="component" value="Chromosome 11"/>
</dbReference>
<keyword evidence="3" id="KW-0963">Cytoplasm</keyword>
<dbReference type="EC" id="2.5.1.18" evidence="3"/>
<dbReference type="OrthoDB" id="202840at2759"/>
<keyword evidence="3" id="KW-0808">Transferase</keyword>
<evidence type="ECO:0000313" key="6">
    <source>
        <dbReference type="EMBL" id="KAG8479673.1"/>
    </source>
</evidence>
<proteinExistence type="inferred from homology"/>
<dbReference type="SFLD" id="SFLDG00358">
    <property type="entry name" value="Main_(cytGST)"/>
    <property type="match status" value="1"/>
</dbReference>
<dbReference type="InterPro" id="IPR036282">
    <property type="entry name" value="Glutathione-S-Trfase_C_sf"/>
</dbReference>
<dbReference type="PANTHER" id="PTHR11260">
    <property type="entry name" value="GLUTATHIONE S-TRANSFERASE, GST, SUPERFAMILY, GST DOMAIN CONTAINING"/>
    <property type="match status" value="1"/>
</dbReference>
<gene>
    <name evidence="6" type="ORF">CXB51_029424</name>
</gene>
<dbReference type="SFLD" id="SFLDS00019">
    <property type="entry name" value="Glutathione_Transferase_(cytos"/>
    <property type="match status" value="1"/>
</dbReference>
<evidence type="ECO:0000256" key="2">
    <source>
        <dbReference type="ARBA" id="ARBA00025743"/>
    </source>
</evidence>
<keyword evidence="1" id="KW-0216">Detoxification</keyword>
<feature type="coiled-coil region" evidence="4">
    <location>
        <begin position="144"/>
        <end position="171"/>
    </location>
</feature>
<comment type="similarity">
    <text evidence="2">Belongs to the GST superfamily. Tau family.</text>
</comment>
<comment type="catalytic activity">
    <reaction evidence="3">
        <text>RX + glutathione = an S-substituted glutathione + a halide anion + H(+)</text>
        <dbReference type="Rhea" id="RHEA:16437"/>
        <dbReference type="ChEBI" id="CHEBI:15378"/>
        <dbReference type="ChEBI" id="CHEBI:16042"/>
        <dbReference type="ChEBI" id="CHEBI:17792"/>
        <dbReference type="ChEBI" id="CHEBI:57925"/>
        <dbReference type="ChEBI" id="CHEBI:90779"/>
        <dbReference type="EC" id="2.5.1.18"/>
    </reaction>
</comment>
<dbReference type="AlphaFoldDB" id="A0A8J5Y1U0"/>
<dbReference type="GO" id="GO:0009407">
    <property type="term" value="P:toxin catabolic process"/>
    <property type="evidence" value="ECO:0007669"/>
    <property type="project" value="UniProtKB-ARBA"/>
</dbReference>
<dbReference type="Pfam" id="PF02798">
    <property type="entry name" value="GST_N"/>
    <property type="match status" value="1"/>
</dbReference>
<sequence length="182" mass="21239">MGGQGNGKEVKLLRTWFSPYVRRVVWVLKLKGLDYEWVEQGFRDPKNRSQLLLKYNPVMKTVPVLVHHGWPVLESLIILEYIDETWKNNPILPSDPYDRATARFWANLIDQKNKERMLVASSLDDNSMNQITKSLNKLLSLTDKKQMEEEMKQASNTIEILDRELKAKGNKFFGVETINRDC</sequence>
<dbReference type="SUPFAM" id="SSF52833">
    <property type="entry name" value="Thioredoxin-like"/>
    <property type="match status" value="1"/>
</dbReference>
<dbReference type="InterPro" id="IPR045073">
    <property type="entry name" value="Omega/Tau-like"/>
</dbReference>
<feature type="domain" description="GST N-terminal" evidence="5">
    <location>
        <begin position="8"/>
        <end position="90"/>
    </location>
</feature>
<protein>
    <recommendedName>
        <fullName evidence="3">Glutathione S-transferase</fullName>
        <ecNumber evidence="3">2.5.1.18</ecNumber>
    </recommendedName>
</protein>
<keyword evidence="7" id="KW-1185">Reference proteome</keyword>
<dbReference type="CDD" id="cd03058">
    <property type="entry name" value="GST_N_Tau"/>
    <property type="match status" value="1"/>
</dbReference>
<comment type="caution">
    <text evidence="6">The sequence shown here is derived from an EMBL/GenBank/DDBJ whole genome shotgun (WGS) entry which is preliminary data.</text>
</comment>
<keyword evidence="4" id="KW-0175">Coiled coil</keyword>
<evidence type="ECO:0000256" key="1">
    <source>
        <dbReference type="ARBA" id="ARBA00022575"/>
    </source>
</evidence>
<dbReference type="SUPFAM" id="SSF47616">
    <property type="entry name" value="GST C-terminal domain-like"/>
    <property type="match status" value="1"/>
</dbReference>
<evidence type="ECO:0000256" key="3">
    <source>
        <dbReference type="RuleBase" id="RU369102"/>
    </source>
</evidence>
<dbReference type="PANTHER" id="PTHR11260:SF676">
    <property type="entry name" value="GLUTATHIONE S-TRANSFERASE U8"/>
    <property type="match status" value="1"/>
</dbReference>
<dbReference type="InterPro" id="IPR004045">
    <property type="entry name" value="Glutathione_S-Trfase_N"/>
</dbReference>
<comment type="subcellular location">
    <subcellularLocation>
        <location evidence="3">Cytoplasm</location>
        <location evidence="3">Cytosol</location>
    </subcellularLocation>
</comment>
<dbReference type="PROSITE" id="PS50404">
    <property type="entry name" value="GST_NTER"/>
    <property type="match status" value="1"/>
</dbReference>
<dbReference type="Gene3D" id="1.20.1050.10">
    <property type="match status" value="1"/>
</dbReference>
<organism evidence="6 7">
    <name type="scientific">Gossypium anomalum</name>
    <dbReference type="NCBI Taxonomy" id="47600"/>
    <lineage>
        <taxon>Eukaryota</taxon>
        <taxon>Viridiplantae</taxon>
        <taxon>Streptophyta</taxon>
        <taxon>Embryophyta</taxon>
        <taxon>Tracheophyta</taxon>
        <taxon>Spermatophyta</taxon>
        <taxon>Magnoliopsida</taxon>
        <taxon>eudicotyledons</taxon>
        <taxon>Gunneridae</taxon>
        <taxon>Pentapetalae</taxon>
        <taxon>rosids</taxon>
        <taxon>malvids</taxon>
        <taxon>Malvales</taxon>
        <taxon>Malvaceae</taxon>
        <taxon>Malvoideae</taxon>
        <taxon>Gossypium</taxon>
    </lineage>
</organism>
<dbReference type="EMBL" id="JAHUZN010000011">
    <property type="protein sequence ID" value="KAG8479673.1"/>
    <property type="molecule type" value="Genomic_DNA"/>
</dbReference>
<comment type="function">
    <text evidence="3">Is involved in the conjugation of reduced glutathione to a wide number of exogenous and endogenous hydrophobic electrophiles.</text>
</comment>
<dbReference type="GO" id="GO:0005829">
    <property type="term" value="C:cytosol"/>
    <property type="evidence" value="ECO:0007669"/>
    <property type="project" value="UniProtKB-SubCell"/>
</dbReference>
<reference evidence="6 7" key="1">
    <citation type="journal article" date="2021" name="bioRxiv">
        <title>The Gossypium anomalum genome as a resource for cotton improvement and evolutionary analysis of hybrid incompatibility.</title>
        <authorList>
            <person name="Grover C.E."/>
            <person name="Yuan D."/>
            <person name="Arick M.A."/>
            <person name="Miller E.R."/>
            <person name="Hu G."/>
            <person name="Peterson D.G."/>
            <person name="Wendel J.F."/>
            <person name="Udall J.A."/>
        </authorList>
    </citation>
    <scope>NUCLEOTIDE SEQUENCE [LARGE SCALE GENOMIC DNA]</scope>
    <source>
        <strain evidence="6">JFW-Udall</strain>
        <tissue evidence="6">Leaf</tissue>
    </source>
</reference>
<evidence type="ECO:0000313" key="7">
    <source>
        <dbReference type="Proteomes" id="UP000701853"/>
    </source>
</evidence>
<evidence type="ECO:0000259" key="5">
    <source>
        <dbReference type="PROSITE" id="PS50404"/>
    </source>
</evidence>